<name>A0ACB8BNC6_9AGAM</name>
<sequence length="1052" mass="113032">MSKSFSKKQGKTAKIAERKVTDFFARKSATSTSASTSQPTSSPPGPVQTPFTMTTRSRQSGGSPKTATQAKATISAGAKGLFQMTSTSSSHIPISSDYAALSPLSSTKRRSVMLVAEQEPSRTTRRSANAPISARPPLKRPHSPEDQERWPQEAAPKTPNKRKKKFEIDLDADIPEATIYVNKSGSPLKVAHTPGSALATPPKAPNSAASLLRTSGTAFSPSSQSVQPLLSTSQSDEMELVLPVPRNSDIGQVKEHVRKWRQEAVASPNPYVDKDWIDSGAEMDVVHDKTSPTPDTPPDALSSYATSPFHSEADVSAQLRTRSTSASSLSPESPLFSSTSLPSPPNTKEVPPTPATPEALDSHTKTAQLIASIKAKAYAASVSSSDGRHSPLQFRELEDSDDEDLDILPSNQLKGAKKFLSLPQSNNDTFSSPLSSAPSSSHKTSYNLRNHKTTAQRSPPVSPTRSARTSSRATRTRNAAAARLPTVLTKDNASKPHRKKAAPNPLDVLLREKKAADKRGNSEAAFRRAEDAANYQPRMLLVASDDEPGDSVDAINFADESAAWKAVQAGTTFKLFSPAGGSGAAADHSSNEDVILGTRETNILGSKAGQAISKILVSDKSNKSKAKAEEIARAKALGVQLWNEAPHDERMDVDPTKPGEGIDFGHASTNPIVALLQRLSKSGAFDQMCLLLNSGIIGNIPSNEVNEVVSPLFKLALSASDNVLADSAQNALVHLWHHNSRAWLSFADVASALCDLDARPDVAQELHWPVQFGTVGKNVGAEARGSALYRLSNLLEAAALVGCVPLEDIPDIVLSLLLVGLDTSTTNELRMQLNIAINSLCQSVELQAPGAETALVRKLVEYASSLTPVNKAHLLSFLGSGSGRTRRISQWLAYALLVEEPVKATDGMPPISKLIDVLSPPAGSGLLFDVNSDSTDYEDLGHYVSIVSAAFADIDPYVYAERELKQSTATALIEDSPRKSRKLMMPLEVVRNALELIHGKIVDTRAAHLDRSRTKAALQRLYMRIYYQREATLKSGSKGQTSNIRLYFSPRS</sequence>
<dbReference type="Proteomes" id="UP000790709">
    <property type="component" value="Unassembled WGS sequence"/>
</dbReference>
<gene>
    <name evidence="1" type="ORF">BV22DRAFT_1127611</name>
</gene>
<dbReference type="EMBL" id="MU266371">
    <property type="protein sequence ID" value="KAH7927129.1"/>
    <property type="molecule type" value="Genomic_DNA"/>
</dbReference>
<keyword evidence="2" id="KW-1185">Reference proteome</keyword>
<comment type="caution">
    <text evidence="1">The sequence shown here is derived from an EMBL/GenBank/DDBJ whole genome shotgun (WGS) entry which is preliminary data.</text>
</comment>
<accession>A0ACB8BNC6</accession>
<evidence type="ECO:0000313" key="1">
    <source>
        <dbReference type="EMBL" id="KAH7927129.1"/>
    </source>
</evidence>
<evidence type="ECO:0000313" key="2">
    <source>
        <dbReference type="Proteomes" id="UP000790709"/>
    </source>
</evidence>
<proteinExistence type="predicted"/>
<reference evidence="1" key="1">
    <citation type="journal article" date="2021" name="New Phytol.">
        <title>Evolutionary innovations through gain and loss of genes in the ectomycorrhizal Boletales.</title>
        <authorList>
            <person name="Wu G."/>
            <person name="Miyauchi S."/>
            <person name="Morin E."/>
            <person name="Kuo A."/>
            <person name="Drula E."/>
            <person name="Varga T."/>
            <person name="Kohler A."/>
            <person name="Feng B."/>
            <person name="Cao Y."/>
            <person name="Lipzen A."/>
            <person name="Daum C."/>
            <person name="Hundley H."/>
            <person name="Pangilinan J."/>
            <person name="Johnson J."/>
            <person name="Barry K."/>
            <person name="LaButti K."/>
            <person name="Ng V."/>
            <person name="Ahrendt S."/>
            <person name="Min B."/>
            <person name="Choi I.G."/>
            <person name="Park H."/>
            <person name="Plett J.M."/>
            <person name="Magnuson J."/>
            <person name="Spatafora J.W."/>
            <person name="Nagy L.G."/>
            <person name="Henrissat B."/>
            <person name="Grigoriev I.V."/>
            <person name="Yang Z.L."/>
            <person name="Xu J."/>
            <person name="Martin F.M."/>
        </authorList>
    </citation>
    <scope>NUCLEOTIDE SEQUENCE</scope>
    <source>
        <strain evidence="1">KUC20120723A-06</strain>
    </source>
</reference>
<protein>
    <submittedName>
        <fullName evidence="1">Uncharacterized protein</fullName>
    </submittedName>
</protein>
<organism evidence="1 2">
    <name type="scientific">Leucogyrophana mollusca</name>
    <dbReference type="NCBI Taxonomy" id="85980"/>
    <lineage>
        <taxon>Eukaryota</taxon>
        <taxon>Fungi</taxon>
        <taxon>Dikarya</taxon>
        <taxon>Basidiomycota</taxon>
        <taxon>Agaricomycotina</taxon>
        <taxon>Agaricomycetes</taxon>
        <taxon>Agaricomycetidae</taxon>
        <taxon>Boletales</taxon>
        <taxon>Boletales incertae sedis</taxon>
        <taxon>Leucogyrophana</taxon>
    </lineage>
</organism>